<reference evidence="6" key="1">
    <citation type="submission" date="2021-01" db="EMBL/GenBank/DDBJ databases">
        <title>Whole genome shotgun sequence of Actinoplanes nipponensis NBRC 14063.</title>
        <authorList>
            <person name="Komaki H."/>
            <person name="Tamura T."/>
        </authorList>
    </citation>
    <scope>NUCLEOTIDE SEQUENCE</scope>
    <source>
        <strain evidence="6">NBRC 14063</strain>
    </source>
</reference>
<proteinExistence type="predicted"/>
<evidence type="ECO:0000256" key="2">
    <source>
        <dbReference type="ARBA" id="ARBA00023125"/>
    </source>
</evidence>
<dbReference type="Pfam" id="PF00440">
    <property type="entry name" value="TetR_N"/>
    <property type="match status" value="1"/>
</dbReference>
<dbReference type="EMBL" id="BOMQ01000036">
    <property type="protein sequence ID" value="GIE49541.1"/>
    <property type="molecule type" value="Genomic_DNA"/>
</dbReference>
<feature type="DNA-binding region" description="H-T-H motif" evidence="4">
    <location>
        <begin position="39"/>
        <end position="58"/>
    </location>
</feature>
<dbReference type="PANTHER" id="PTHR30055">
    <property type="entry name" value="HTH-TYPE TRANSCRIPTIONAL REGULATOR RUTR"/>
    <property type="match status" value="1"/>
</dbReference>
<dbReference type="SUPFAM" id="SSF46689">
    <property type="entry name" value="Homeodomain-like"/>
    <property type="match status" value="1"/>
</dbReference>
<accession>A0A919JFJ5</accession>
<sequence>MSTTTAELGLRERKKAATRQALHEAAVRLAIAHGADKITVEAVADEAGVSRRTFSNYFANKEEALLYGDHQRISALIGMVRARPTGERPWEALTEAAREFYRQVGRLDPAWVAQTRLLRSQPALLAQQLNTFAAVERELAAAVTARMTEPDPSGVRAKLAAATFMASLRVALHIWLDAPADTSLAELVDRALAEAGRGFA</sequence>
<protein>
    <submittedName>
        <fullName evidence="6">TetR family transcriptional regulator</fullName>
    </submittedName>
</protein>
<gene>
    <name evidence="6" type="ORF">Ani05nite_30750</name>
</gene>
<dbReference type="Gene3D" id="1.10.10.60">
    <property type="entry name" value="Homeodomain-like"/>
    <property type="match status" value="1"/>
</dbReference>
<dbReference type="InterPro" id="IPR001647">
    <property type="entry name" value="HTH_TetR"/>
</dbReference>
<evidence type="ECO:0000313" key="6">
    <source>
        <dbReference type="EMBL" id="GIE49541.1"/>
    </source>
</evidence>
<dbReference type="Proteomes" id="UP000647172">
    <property type="component" value="Unassembled WGS sequence"/>
</dbReference>
<dbReference type="PROSITE" id="PS50977">
    <property type="entry name" value="HTH_TETR_2"/>
    <property type="match status" value="1"/>
</dbReference>
<dbReference type="RefSeq" id="WP_203768930.1">
    <property type="nucleotide sequence ID" value="NZ_BAAAYJ010000036.1"/>
</dbReference>
<evidence type="ECO:0000256" key="4">
    <source>
        <dbReference type="PROSITE-ProRule" id="PRU00335"/>
    </source>
</evidence>
<dbReference type="InterPro" id="IPR041347">
    <property type="entry name" value="MftR_C"/>
</dbReference>
<evidence type="ECO:0000256" key="1">
    <source>
        <dbReference type="ARBA" id="ARBA00023015"/>
    </source>
</evidence>
<dbReference type="GO" id="GO:0003700">
    <property type="term" value="F:DNA-binding transcription factor activity"/>
    <property type="evidence" value="ECO:0007669"/>
    <property type="project" value="TreeGrafter"/>
</dbReference>
<feature type="domain" description="HTH tetR-type" evidence="5">
    <location>
        <begin position="16"/>
        <end position="76"/>
    </location>
</feature>
<name>A0A919JFJ5_9ACTN</name>
<evidence type="ECO:0000313" key="7">
    <source>
        <dbReference type="Proteomes" id="UP000647172"/>
    </source>
</evidence>
<evidence type="ECO:0000256" key="3">
    <source>
        <dbReference type="ARBA" id="ARBA00023163"/>
    </source>
</evidence>
<comment type="caution">
    <text evidence="6">The sequence shown here is derived from an EMBL/GenBank/DDBJ whole genome shotgun (WGS) entry which is preliminary data.</text>
</comment>
<dbReference type="Gene3D" id="1.10.357.10">
    <property type="entry name" value="Tetracycline Repressor, domain 2"/>
    <property type="match status" value="1"/>
</dbReference>
<dbReference type="InterPro" id="IPR050109">
    <property type="entry name" value="HTH-type_TetR-like_transc_reg"/>
</dbReference>
<keyword evidence="1" id="KW-0805">Transcription regulation</keyword>
<keyword evidence="7" id="KW-1185">Reference proteome</keyword>
<dbReference type="GO" id="GO:0000976">
    <property type="term" value="F:transcription cis-regulatory region binding"/>
    <property type="evidence" value="ECO:0007669"/>
    <property type="project" value="TreeGrafter"/>
</dbReference>
<keyword evidence="3" id="KW-0804">Transcription</keyword>
<evidence type="ECO:0000259" key="5">
    <source>
        <dbReference type="PROSITE" id="PS50977"/>
    </source>
</evidence>
<dbReference type="AlphaFoldDB" id="A0A919JFJ5"/>
<keyword evidence="2 4" id="KW-0238">DNA-binding</keyword>
<dbReference type="Pfam" id="PF17754">
    <property type="entry name" value="TetR_C_14"/>
    <property type="match status" value="1"/>
</dbReference>
<dbReference type="InterPro" id="IPR009057">
    <property type="entry name" value="Homeodomain-like_sf"/>
</dbReference>
<organism evidence="6 7">
    <name type="scientific">Actinoplanes nipponensis</name>
    <dbReference type="NCBI Taxonomy" id="135950"/>
    <lineage>
        <taxon>Bacteria</taxon>
        <taxon>Bacillati</taxon>
        <taxon>Actinomycetota</taxon>
        <taxon>Actinomycetes</taxon>
        <taxon>Micromonosporales</taxon>
        <taxon>Micromonosporaceae</taxon>
        <taxon>Actinoplanes</taxon>
    </lineage>
</organism>
<dbReference type="PANTHER" id="PTHR30055:SF238">
    <property type="entry name" value="MYCOFACTOCIN BIOSYNTHESIS TRANSCRIPTIONAL REGULATOR MFTR-RELATED"/>
    <property type="match status" value="1"/>
</dbReference>